<name>A0AAV7ULQ4_PLEWA</name>
<evidence type="ECO:0000256" key="1">
    <source>
        <dbReference type="SAM" id="MobiDB-lite"/>
    </source>
</evidence>
<evidence type="ECO:0000313" key="3">
    <source>
        <dbReference type="Proteomes" id="UP001066276"/>
    </source>
</evidence>
<evidence type="ECO:0000313" key="2">
    <source>
        <dbReference type="EMBL" id="KAJ1189732.1"/>
    </source>
</evidence>
<feature type="region of interest" description="Disordered" evidence="1">
    <location>
        <begin position="27"/>
        <end position="56"/>
    </location>
</feature>
<gene>
    <name evidence="2" type="ORF">NDU88_006474</name>
</gene>
<dbReference type="AlphaFoldDB" id="A0AAV7ULQ4"/>
<comment type="caution">
    <text evidence="2">The sequence shown here is derived from an EMBL/GenBank/DDBJ whole genome shotgun (WGS) entry which is preliminary data.</text>
</comment>
<reference evidence="2" key="1">
    <citation type="journal article" date="2022" name="bioRxiv">
        <title>Sequencing and chromosome-scale assembly of the giantPleurodeles waltlgenome.</title>
        <authorList>
            <person name="Brown T."/>
            <person name="Elewa A."/>
            <person name="Iarovenko S."/>
            <person name="Subramanian E."/>
            <person name="Araus A.J."/>
            <person name="Petzold A."/>
            <person name="Susuki M."/>
            <person name="Suzuki K.-i.T."/>
            <person name="Hayashi T."/>
            <person name="Toyoda A."/>
            <person name="Oliveira C."/>
            <person name="Osipova E."/>
            <person name="Leigh N.D."/>
            <person name="Simon A."/>
            <person name="Yun M.H."/>
        </authorList>
    </citation>
    <scope>NUCLEOTIDE SEQUENCE</scope>
    <source>
        <strain evidence="2">20211129_DDA</strain>
        <tissue evidence="2">Liver</tissue>
    </source>
</reference>
<dbReference type="EMBL" id="JANPWB010000005">
    <property type="protein sequence ID" value="KAJ1189732.1"/>
    <property type="molecule type" value="Genomic_DNA"/>
</dbReference>
<sequence length="111" mass="12142">MEVRPSYYECGSSWEAIATLRSRERRLAPGGGVSRERKRSRESNTAAGGRGAGSECECSSLVRPYWHLSWLKDSGSSVAVKSSIFQWLIMPFAASGLKEVWAALCGALEGR</sequence>
<organism evidence="2 3">
    <name type="scientific">Pleurodeles waltl</name>
    <name type="common">Iberian ribbed newt</name>
    <dbReference type="NCBI Taxonomy" id="8319"/>
    <lineage>
        <taxon>Eukaryota</taxon>
        <taxon>Metazoa</taxon>
        <taxon>Chordata</taxon>
        <taxon>Craniata</taxon>
        <taxon>Vertebrata</taxon>
        <taxon>Euteleostomi</taxon>
        <taxon>Amphibia</taxon>
        <taxon>Batrachia</taxon>
        <taxon>Caudata</taxon>
        <taxon>Salamandroidea</taxon>
        <taxon>Salamandridae</taxon>
        <taxon>Pleurodelinae</taxon>
        <taxon>Pleurodeles</taxon>
    </lineage>
</organism>
<proteinExistence type="predicted"/>
<accession>A0AAV7ULQ4</accession>
<protein>
    <submittedName>
        <fullName evidence="2">Uncharacterized protein</fullName>
    </submittedName>
</protein>
<keyword evidence="3" id="KW-1185">Reference proteome</keyword>
<dbReference type="Proteomes" id="UP001066276">
    <property type="component" value="Chromosome 3_1"/>
</dbReference>